<feature type="domain" description="Helicase ATP-binding" evidence="19">
    <location>
        <begin position="209"/>
        <end position="385"/>
    </location>
</feature>
<feature type="compositionally biased region" description="Basic and acidic residues" evidence="18">
    <location>
        <begin position="732"/>
        <end position="752"/>
    </location>
</feature>
<organism evidence="22 23">
    <name type="scientific">Rhodocollybia butyracea</name>
    <dbReference type="NCBI Taxonomy" id="206335"/>
    <lineage>
        <taxon>Eukaryota</taxon>
        <taxon>Fungi</taxon>
        <taxon>Dikarya</taxon>
        <taxon>Basidiomycota</taxon>
        <taxon>Agaricomycotina</taxon>
        <taxon>Agaricomycetes</taxon>
        <taxon>Agaricomycetidae</taxon>
        <taxon>Agaricales</taxon>
        <taxon>Marasmiineae</taxon>
        <taxon>Omphalotaceae</taxon>
        <taxon>Rhodocollybia</taxon>
    </lineage>
</organism>
<dbReference type="InterPro" id="IPR014014">
    <property type="entry name" value="RNA_helicase_DEAD_Q_motif"/>
</dbReference>
<evidence type="ECO:0000256" key="16">
    <source>
        <dbReference type="RuleBase" id="RU000492"/>
    </source>
</evidence>
<dbReference type="OrthoDB" id="10259843at2759"/>
<gene>
    <name evidence="22" type="ORF">BDP27DRAFT_1294127</name>
</gene>
<evidence type="ECO:0000256" key="4">
    <source>
        <dbReference type="ARBA" id="ARBA00022741"/>
    </source>
</evidence>
<evidence type="ECO:0000256" key="5">
    <source>
        <dbReference type="ARBA" id="ARBA00022801"/>
    </source>
</evidence>
<proteinExistence type="inferred from homology"/>
<evidence type="ECO:0000259" key="21">
    <source>
        <dbReference type="PROSITE" id="PS51195"/>
    </source>
</evidence>
<dbReference type="GO" id="GO:0003723">
    <property type="term" value="F:RNA binding"/>
    <property type="evidence" value="ECO:0007669"/>
    <property type="project" value="UniProtKB-KW"/>
</dbReference>
<feature type="domain" description="Helicase C-terminal" evidence="20">
    <location>
        <begin position="396"/>
        <end position="568"/>
    </location>
</feature>
<dbReference type="InterPro" id="IPR011545">
    <property type="entry name" value="DEAD/DEAH_box_helicase_dom"/>
</dbReference>
<feature type="coiled-coil region" evidence="17">
    <location>
        <begin position="560"/>
        <end position="600"/>
    </location>
</feature>
<dbReference type="Pfam" id="PF00270">
    <property type="entry name" value="DEAD"/>
    <property type="match status" value="1"/>
</dbReference>
<dbReference type="InterPro" id="IPR001650">
    <property type="entry name" value="Helicase_C-like"/>
</dbReference>
<dbReference type="PROSITE" id="PS51195">
    <property type="entry name" value="Q_MOTIF"/>
    <property type="match status" value="1"/>
</dbReference>
<evidence type="ECO:0000256" key="14">
    <source>
        <dbReference type="ARBA" id="ARBA00047984"/>
    </source>
</evidence>
<dbReference type="FunFam" id="3.40.50.300:FF:000842">
    <property type="entry name" value="ATP-dependent RNA helicase DRS1"/>
    <property type="match status" value="1"/>
</dbReference>
<dbReference type="EMBL" id="JADNRY010000054">
    <property type="protein sequence ID" value="KAF9069039.1"/>
    <property type="molecule type" value="Genomic_DNA"/>
</dbReference>
<comment type="catalytic activity">
    <reaction evidence="14">
        <text>ATP + H2O = ADP + phosphate + H(+)</text>
        <dbReference type="Rhea" id="RHEA:13065"/>
        <dbReference type="ChEBI" id="CHEBI:15377"/>
        <dbReference type="ChEBI" id="CHEBI:15378"/>
        <dbReference type="ChEBI" id="CHEBI:30616"/>
        <dbReference type="ChEBI" id="CHEBI:43474"/>
        <dbReference type="ChEBI" id="CHEBI:456216"/>
        <dbReference type="EC" id="3.6.4.13"/>
    </reaction>
</comment>
<keyword evidence="5 16" id="KW-0378">Hydrolase</keyword>
<dbReference type="PROSITE" id="PS51194">
    <property type="entry name" value="HELICASE_CTER"/>
    <property type="match status" value="1"/>
</dbReference>
<keyword evidence="9" id="KW-0539">Nucleus</keyword>
<evidence type="ECO:0000259" key="20">
    <source>
        <dbReference type="PROSITE" id="PS51194"/>
    </source>
</evidence>
<feature type="compositionally biased region" description="Basic and acidic residues" evidence="18">
    <location>
        <begin position="49"/>
        <end position="59"/>
    </location>
</feature>
<evidence type="ECO:0000256" key="8">
    <source>
        <dbReference type="ARBA" id="ARBA00022884"/>
    </source>
</evidence>
<dbReference type="Pfam" id="PF00271">
    <property type="entry name" value="Helicase_C"/>
    <property type="match status" value="1"/>
</dbReference>
<feature type="compositionally biased region" description="Acidic residues" evidence="18">
    <location>
        <begin position="82"/>
        <end position="156"/>
    </location>
</feature>
<dbReference type="SMART" id="SM00487">
    <property type="entry name" value="DEXDc"/>
    <property type="match status" value="1"/>
</dbReference>
<keyword evidence="17" id="KW-0175">Coiled coil</keyword>
<evidence type="ECO:0000256" key="10">
    <source>
        <dbReference type="ARBA" id="ARBA00043881"/>
    </source>
</evidence>
<dbReference type="CDD" id="cd18787">
    <property type="entry name" value="SF2_C_DEAD"/>
    <property type="match status" value="1"/>
</dbReference>
<evidence type="ECO:0000256" key="9">
    <source>
        <dbReference type="ARBA" id="ARBA00023242"/>
    </source>
</evidence>
<evidence type="ECO:0000256" key="7">
    <source>
        <dbReference type="ARBA" id="ARBA00022840"/>
    </source>
</evidence>
<dbReference type="SMART" id="SM00490">
    <property type="entry name" value="HELICc"/>
    <property type="match status" value="1"/>
</dbReference>
<evidence type="ECO:0000256" key="6">
    <source>
        <dbReference type="ARBA" id="ARBA00022806"/>
    </source>
</evidence>
<keyword evidence="8" id="KW-0694">RNA-binding</keyword>
<dbReference type="GO" id="GO:0016787">
    <property type="term" value="F:hydrolase activity"/>
    <property type="evidence" value="ECO:0007669"/>
    <property type="project" value="UniProtKB-KW"/>
</dbReference>
<comment type="similarity">
    <text evidence="11">Belongs to the DEAD box helicase family. DDX27/DRS1 subfamily.</text>
</comment>
<dbReference type="InterPro" id="IPR050079">
    <property type="entry name" value="DEAD_box_RNA_helicase"/>
</dbReference>
<feature type="region of interest" description="Disordered" evidence="18">
    <location>
        <begin position="49"/>
        <end position="159"/>
    </location>
</feature>
<dbReference type="EC" id="3.6.4.13" evidence="2"/>
<evidence type="ECO:0000256" key="12">
    <source>
        <dbReference type="ARBA" id="ARBA00044078"/>
    </source>
</evidence>
<dbReference type="InterPro" id="IPR014001">
    <property type="entry name" value="Helicase_ATP-bd"/>
</dbReference>
<evidence type="ECO:0000256" key="3">
    <source>
        <dbReference type="ARBA" id="ARBA00022517"/>
    </source>
</evidence>
<keyword evidence="7 16" id="KW-0067">ATP-binding</keyword>
<name>A0A9P5PTH7_9AGAR</name>
<dbReference type="PROSITE" id="PS00039">
    <property type="entry name" value="DEAD_ATP_HELICASE"/>
    <property type="match status" value="1"/>
</dbReference>
<evidence type="ECO:0000256" key="2">
    <source>
        <dbReference type="ARBA" id="ARBA00012552"/>
    </source>
</evidence>
<evidence type="ECO:0000313" key="22">
    <source>
        <dbReference type="EMBL" id="KAF9069039.1"/>
    </source>
</evidence>
<dbReference type="PANTHER" id="PTHR47959:SF1">
    <property type="entry name" value="ATP-DEPENDENT RNA HELICASE DBPA"/>
    <property type="match status" value="1"/>
</dbReference>
<dbReference type="PANTHER" id="PTHR47959">
    <property type="entry name" value="ATP-DEPENDENT RNA HELICASE RHLE-RELATED"/>
    <property type="match status" value="1"/>
</dbReference>
<evidence type="ECO:0000259" key="19">
    <source>
        <dbReference type="PROSITE" id="PS51192"/>
    </source>
</evidence>
<keyword evidence="4 16" id="KW-0547">Nucleotide-binding</keyword>
<dbReference type="GO" id="GO:0003724">
    <property type="term" value="F:RNA helicase activity"/>
    <property type="evidence" value="ECO:0007669"/>
    <property type="project" value="UniProtKB-EC"/>
</dbReference>
<accession>A0A9P5PTH7</accession>
<evidence type="ECO:0000256" key="11">
    <source>
        <dbReference type="ARBA" id="ARBA00043999"/>
    </source>
</evidence>
<evidence type="ECO:0000256" key="17">
    <source>
        <dbReference type="SAM" id="Coils"/>
    </source>
</evidence>
<protein>
    <recommendedName>
        <fullName evidence="12">ATP-dependent RNA helicase DRS1</fullName>
        <ecNumber evidence="2">3.6.4.13</ecNumber>
    </recommendedName>
    <alternativeName>
        <fullName evidence="13">ATP-dependent RNA helicase drs1</fullName>
    </alternativeName>
</protein>
<dbReference type="AlphaFoldDB" id="A0A9P5PTH7"/>
<comment type="subcellular location">
    <subcellularLocation>
        <location evidence="1">Nucleus</location>
        <location evidence="1">Nucleolus</location>
    </subcellularLocation>
</comment>
<comment type="caution">
    <text evidence="22">The sequence shown here is derived from an EMBL/GenBank/DDBJ whole genome shotgun (WGS) entry which is preliminary data.</text>
</comment>
<evidence type="ECO:0000256" key="15">
    <source>
        <dbReference type="PROSITE-ProRule" id="PRU00552"/>
    </source>
</evidence>
<feature type="short sequence motif" description="Q motif" evidence="15">
    <location>
        <begin position="178"/>
        <end position="206"/>
    </location>
</feature>
<dbReference type="PROSITE" id="PS51192">
    <property type="entry name" value="HELICASE_ATP_BIND_1"/>
    <property type="match status" value="1"/>
</dbReference>
<comment type="function">
    <text evidence="10">ATP-binding RNA helicase involved in ribosome assembly.</text>
</comment>
<dbReference type="GO" id="GO:0005730">
    <property type="term" value="C:nucleolus"/>
    <property type="evidence" value="ECO:0007669"/>
    <property type="project" value="UniProtKB-SubCell"/>
</dbReference>
<feature type="domain" description="DEAD-box RNA helicase Q" evidence="21">
    <location>
        <begin position="178"/>
        <end position="206"/>
    </location>
</feature>
<sequence>MADYVMTIDSDVEDVEDVPKKTAKDDALNPDFTFDLSGDPYVDLLEERRDGPDILKGTKPEPISVDDIIARRKIAKRKREPESDEDEVSDQEDDEEGLDGFDGMDEEASDADDDPLATSDEDEGENVDDEEENASDPDEEAFSDADSSSDESEPETQAEIQRKAAFFDSEVGLSDAHESFLTMNISRPIIKAVTTLGFHHPTPIQSATIPIALLGKDIVGGAKTGSGKTAAFIIPMLERLLYREKGKKAAATRCLVLVPTRELAVQCYDVGTKLGTHTDITFCLIVGGLSIKSQEIALRNRPDVVIATPGRLIDHIRNSPSFTLDTLDILVLDEADRMLSDGFADELAEIVKSCPKSRQTMLFSATMTDSVDELVKMSLNKPVRLFVDPKKGVAQNLTQEFVRVRAAKESERSAMLVTLCKRSFKSNVIVFLRSKKLAHQIRIVFSILGMKCDELHGDLTQEQRLKALQQFRDGTVDYLMATDLAARGLDIKGVETVINYDMPGQLEQYTHRVGRTARAGNKGRSVTLVGEADRKMLKSVIKHGSDKDTIRHRIVPQEAVNKWVEKLESLKEEISDIMREEKEEKQLRQAEMELKKGQNIIEHEAEIFSRPARTWFQSEKEKKSTEAISKAQYEAGFEVSAAKGKPKAATQEAKPKRDKFSGLSRKAKRRKMAKEEDAELGNEGAVKAAIRSTKKSIRPSKIGEPERHLIKSSKTKEKKKSRRKSGLGKGGVFDRDMGDKSRHEGARAKKGDVIGGMGKKKGPKRKTK</sequence>
<dbReference type="GO" id="GO:0005524">
    <property type="term" value="F:ATP binding"/>
    <property type="evidence" value="ECO:0007669"/>
    <property type="project" value="UniProtKB-KW"/>
</dbReference>
<dbReference type="CDD" id="cd17947">
    <property type="entry name" value="DEADc_DDX27"/>
    <property type="match status" value="1"/>
</dbReference>
<evidence type="ECO:0000313" key="23">
    <source>
        <dbReference type="Proteomes" id="UP000772434"/>
    </source>
</evidence>
<dbReference type="Gene3D" id="3.40.50.300">
    <property type="entry name" value="P-loop containing nucleotide triphosphate hydrolases"/>
    <property type="match status" value="2"/>
</dbReference>
<dbReference type="SUPFAM" id="SSF52540">
    <property type="entry name" value="P-loop containing nucleoside triphosphate hydrolases"/>
    <property type="match status" value="1"/>
</dbReference>
<evidence type="ECO:0000256" key="1">
    <source>
        <dbReference type="ARBA" id="ARBA00004604"/>
    </source>
</evidence>
<feature type="compositionally biased region" description="Basic residues" evidence="18">
    <location>
        <begin position="758"/>
        <end position="768"/>
    </location>
</feature>
<reference evidence="22" key="1">
    <citation type="submission" date="2020-11" db="EMBL/GenBank/DDBJ databases">
        <authorList>
            <consortium name="DOE Joint Genome Institute"/>
            <person name="Ahrendt S."/>
            <person name="Riley R."/>
            <person name="Andreopoulos W."/>
            <person name="Labutti K."/>
            <person name="Pangilinan J."/>
            <person name="Ruiz-Duenas F.J."/>
            <person name="Barrasa J.M."/>
            <person name="Sanchez-Garcia M."/>
            <person name="Camarero S."/>
            <person name="Miyauchi S."/>
            <person name="Serrano A."/>
            <person name="Linde D."/>
            <person name="Babiker R."/>
            <person name="Drula E."/>
            <person name="Ayuso-Fernandez I."/>
            <person name="Pacheco R."/>
            <person name="Padilla G."/>
            <person name="Ferreira P."/>
            <person name="Barriuso J."/>
            <person name="Kellner H."/>
            <person name="Castanera R."/>
            <person name="Alfaro M."/>
            <person name="Ramirez L."/>
            <person name="Pisabarro A.G."/>
            <person name="Kuo A."/>
            <person name="Tritt A."/>
            <person name="Lipzen A."/>
            <person name="He G."/>
            <person name="Yan M."/>
            <person name="Ng V."/>
            <person name="Cullen D."/>
            <person name="Martin F."/>
            <person name="Rosso M.-N."/>
            <person name="Henrissat B."/>
            <person name="Hibbett D."/>
            <person name="Martinez A.T."/>
            <person name="Grigoriev I.V."/>
        </authorList>
    </citation>
    <scope>NUCLEOTIDE SEQUENCE</scope>
    <source>
        <strain evidence="22">AH 40177</strain>
    </source>
</reference>
<feature type="compositionally biased region" description="Basic residues" evidence="18">
    <location>
        <begin position="710"/>
        <end position="726"/>
    </location>
</feature>
<dbReference type="InterPro" id="IPR000629">
    <property type="entry name" value="RNA-helicase_DEAD-box_CS"/>
</dbReference>
<dbReference type="InterPro" id="IPR027417">
    <property type="entry name" value="P-loop_NTPase"/>
</dbReference>
<evidence type="ECO:0000256" key="18">
    <source>
        <dbReference type="SAM" id="MobiDB-lite"/>
    </source>
</evidence>
<dbReference type="GO" id="GO:0006364">
    <property type="term" value="P:rRNA processing"/>
    <property type="evidence" value="ECO:0007669"/>
    <property type="project" value="UniProtKB-ARBA"/>
</dbReference>
<feature type="region of interest" description="Disordered" evidence="18">
    <location>
        <begin position="639"/>
        <end position="768"/>
    </location>
</feature>
<keyword evidence="23" id="KW-1185">Reference proteome</keyword>
<dbReference type="GO" id="GO:0005829">
    <property type="term" value="C:cytosol"/>
    <property type="evidence" value="ECO:0007669"/>
    <property type="project" value="TreeGrafter"/>
</dbReference>
<keyword evidence="6 16" id="KW-0347">Helicase</keyword>
<evidence type="ECO:0000256" key="13">
    <source>
        <dbReference type="ARBA" id="ARBA00044094"/>
    </source>
</evidence>
<dbReference type="Proteomes" id="UP000772434">
    <property type="component" value="Unassembled WGS sequence"/>
</dbReference>
<keyword evidence="3" id="KW-0690">Ribosome biogenesis</keyword>